<organism evidence="5 6">
    <name type="scientific">Saccharopolyspora flava</name>
    <dbReference type="NCBI Taxonomy" id="95161"/>
    <lineage>
        <taxon>Bacteria</taxon>
        <taxon>Bacillati</taxon>
        <taxon>Actinomycetota</taxon>
        <taxon>Actinomycetes</taxon>
        <taxon>Pseudonocardiales</taxon>
        <taxon>Pseudonocardiaceae</taxon>
        <taxon>Saccharopolyspora</taxon>
    </lineage>
</organism>
<evidence type="ECO:0000256" key="1">
    <source>
        <dbReference type="ARBA" id="ARBA00007664"/>
    </source>
</evidence>
<dbReference type="PRINTS" id="PR00722">
    <property type="entry name" value="CHYMOTRYPSIN"/>
</dbReference>
<gene>
    <name evidence="5" type="ORF">SAMN05660874_05570</name>
</gene>
<name>A0A1I6V3S4_9PSEU</name>
<evidence type="ECO:0000313" key="5">
    <source>
        <dbReference type="EMBL" id="SFT08343.1"/>
    </source>
</evidence>
<feature type="domain" description="Peptidase S1" evidence="4">
    <location>
        <begin position="11"/>
        <end position="266"/>
    </location>
</feature>
<evidence type="ECO:0000313" key="6">
    <source>
        <dbReference type="Proteomes" id="UP000198852"/>
    </source>
</evidence>
<reference evidence="6" key="1">
    <citation type="submission" date="2016-10" db="EMBL/GenBank/DDBJ databases">
        <authorList>
            <person name="Varghese N."/>
            <person name="Submissions S."/>
        </authorList>
    </citation>
    <scope>NUCLEOTIDE SEQUENCE [LARGE SCALE GENOMIC DNA]</scope>
    <source>
        <strain evidence="6">DSM 44771</strain>
    </source>
</reference>
<dbReference type="Proteomes" id="UP000198852">
    <property type="component" value="Unassembled WGS sequence"/>
</dbReference>
<sequence>MGAVATPASAVIGGVAGSTERDPWMVFLADPHAAPDLPSHYSCGGALVTPTKVVTAAHCVDSVVPGTLDVVGGRTDLRSRAGEVRDVVSIYEHEKVTPPPGPGGEPRPGGDVAVLTLDRPMPYRTLPLATPEEAEVLYRPGTPARVLGWGISREEQAQLPPAQSVTPVLQQAQLPLMSDEDCLDTALHGSPWPVRFDPAHYVCAGYEQGGVTSSGGDSGGPLVVDGKLAGVTSMMIPRGERPSLTRAVTGYSRISTFHDEIAEHLR</sequence>
<keyword evidence="6" id="KW-1185">Reference proteome</keyword>
<dbReference type="GO" id="GO:0004252">
    <property type="term" value="F:serine-type endopeptidase activity"/>
    <property type="evidence" value="ECO:0007669"/>
    <property type="project" value="InterPro"/>
</dbReference>
<keyword evidence="3" id="KW-0645">Protease</keyword>
<evidence type="ECO:0000256" key="2">
    <source>
        <dbReference type="ARBA" id="ARBA00023157"/>
    </source>
</evidence>
<proteinExistence type="inferred from homology"/>
<dbReference type="STRING" id="95161.SAMN05660874_05570"/>
<keyword evidence="3" id="KW-0720">Serine protease</keyword>
<dbReference type="PANTHER" id="PTHR24276">
    <property type="entry name" value="POLYSERASE-RELATED"/>
    <property type="match status" value="1"/>
</dbReference>
<dbReference type="InterPro" id="IPR018114">
    <property type="entry name" value="TRYPSIN_HIS"/>
</dbReference>
<dbReference type="Pfam" id="PF00089">
    <property type="entry name" value="Trypsin"/>
    <property type="match status" value="1"/>
</dbReference>
<dbReference type="Gene3D" id="2.40.10.10">
    <property type="entry name" value="Trypsin-like serine proteases"/>
    <property type="match status" value="1"/>
</dbReference>
<dbReference type="InterPro" id="IPR001254">
    <property type="entry name" value="Trypsin_dom"/>
</dbReference>
<dbReference type="PROSITE" id="PS50240">
    <property type="entry name" value="TRYPSIN_DOM"/>
    <property type="match status" value="1"/>
</dbReference>
<dbReference type="InterPro" id="IPR050430">
    <property type="entry name" value="Peptidase_S1"/>
</dbReference>
<dbReference type="PROSITE" id="PS00135">
    <property type="entry name" value="TRYPSIN_SER"/>
    <property type="match status" value="1"/>
</dbReference>
<evidence type="ECO:0000256" key="3">
    <source>
        <dbReference type="RuleBase" id="RU363034"/>
    </source>
</evidence>
<evidence type="ECO:0000259" key="4">
    <source>
        <dbReference type="PROSITE" id="PS50240"/>
    </source>
</evidence>
<dbReference type="InterPro" id="IPR043504">
    <property type="entry name" value="Peptidase_S1_PA_chymotrypsin"/>
</dbReference>
<dbReference type="SUPFAM" id="SSF50494">
    <property type="entry name" value="Trypsin-like serine proteases"/>
    <property type="match status" value="1"/>
</dbReference>
<keyword evidence="3" id="KW-0378">Hydrolase</keyword>
<dbReference type="GO" id="GO:0006508">
    <property type="term" value="P:proteolysis"/>
    <property type="evidence" value="ECO:0007669"/>
    <property type="project" value="UniProtKB-KW"/>
</dbReference>
<dbReference type="PROSITE" id="PS00134">
    <property type="entry name" value="TRYPSIN_HIS"/>
    <property type="match status" value="1"/>
</dbReference>
<dbReference type="PANTHER" id="PTHR24276:SF98">
    <property type="entry name" value="FI18310P1-RELATED"/>
    <property type="match status" value="1"/>
</dbReference>
<keyword evidence="2" id="KW-1015">Disulfide bond</keyword>
<protein>
    <submittedName>
        <fullName evidence="5">Trypsin</fullName>
    </submittedName>
</protein>
<dbReference type="InterPro" id="IPR033116">
    <property type="entry name" value="TRYPSIN_SER"/>
</dbReference>
<dbReference type="AlphaFoldDB" id="A0A1I6V3S4"/>
<dbReference type="InterPro" id="IPR009003">
    <property type="entry name" value="Peptidase_S1_PA"/>
</dbReference>
<dbReference type="CDD" id="cd00190">
    <property type="entry name" value="Tryp_SPc"/>
    <property type="match status" value="1"/>
</dbReference>
<dbReference type="EMBL" id="FOZX01000015">
    <property type="protein sequence ID" value="SFT08343.1"/>
    <property type="molecule type" value="Genomic_DNA"/>
</dbReference>
<dbReference type="SMART" id="SM00020">
    <property type="entry name" value="Tryp_SPc"/>
    <property type="match status" value="1"/>
</dbReference>
<accession>A0A1I6V3S4</accession>
<comment type="similarity">
    <text evidence="1">Belongs to the peptidase S1 family.</text>
</comment>
<dbReference type="InterPro" id="IPR001314">
    <property type="entry name" value="Peptidase_S1A"/>
</dbReference>